<sequence length="92" mass="10033">MAQPDEHRYYTQWAIVTTGGSCGKHDGGSCPVAAWGPYSLREAEDTIATVPVGHSPHIVPFWPRGPEFNTVGQPSRGADTNVIGMPDRRDDR</sequence>
<name>A0A370GJ89_9NOCA</name>
<comment type="caution">
    <text evidence="2">The sequence shown here is derived from an EMBL/GenBank/DDBJ whole genome shotgun (WGS) entry which is preliminary data.</text>
</comment>
<organism evidence="2 3">
    <name type="scientific">Nocardia mexicana</name>
    <dbReference type="NCBI Taxonomy" id="279262"/>
    <lineage>
        <taxon>Bacteria</taxon>
        <taxon>Bacillati</taxon>
        <taxon>Actinomycetota</taxon>
        <taxon>Actinomycetes</taxon>
        <taxon>Mycobacteriales</taxon>
        <taxon>Nocardiaceae</taxon>
        <taxon>Nocardia</taxon>
    </lineage>
</organism>
<dbReference type="STRING" id="1210089.GCA_001613165_04936"/>
<feature type="region of interest" description="Disordered" evidence="1">
    <location>
        <begin position="69"/>
        <end position="92"/>
    </location>
</feature>
<dbReference type="Proteomes" id="UP000255355">
    <property type="component" value="Unassembled WGS sequence"/>
</dbReference>
<proteinExistence type="predicted"/>
<gene>
    <name evidence="2" type="ORF">DFR68_11838</name>
</gene>
<accession>A0A370GJ89</accession>
<evidence type="ECO:0000313" key="2">
    <source>
        <dbReference type="EMBL" id="RDI43858.1"/>
    </source>
</evidence>
<keyword evidence="3" id="KW-1185">Reference proteome</keyword>
<reference evidence="2 3" key="1">
    <citation type="submission" date="2018-07" db="EMBL/GenBank/DDBJ databases">
        <title>Genomic Encyclopedia of Type Strains, Phase IV (KMG-IV): sequencing the most valuable type-strain genomes for metagenomic binning, comparative biology and taxonomic classification.</title>
        <authorList>
            <person name="Goeker M."/>
        </authorList>
    </citation>
    <scope>NUCLEOTIDE SEQUENCE [LARGE SCALE GENOMIC DNA]</scope>
    <source>
        <strain evidence="2 3">DSM 44952</strain>
    </source>
</reference>
<dbReference type="EMBL" id="QQAZ01000018">
    <property type="protein sequence ID" value="RDI43858.1"/>
    <property type="molecule type" value="Genomic_DNA"/>
</dbReference>
<evidence type="ECO:0000256" key="1">
    <source>
        <dbReference type="SAM" id="MobiDB-lite"/>
    </source>
</evidence>
<dbReference type="AlphaFoldDB" id="A0A370GJ89"/>
<evidence type="ECO:0000313" key="3">
    <source>
        <dbReference type="Proteomes" id="UP000255355"/>
    </source>
</evidence>
<protein>
    <submittedName>
        <fullName evidence="2">Uncharacterized protein</fullName>
    </submittedName>
</protein>